<feature type="region of interest" description="Disordered" evidence="1">
    <location>
        <begin position="1"/>
        <end position="68"/>
    </location>
</feature>
<organism evidence="2 3">
    <name type="scientific">Lucilia cuprina</name>
    <name type="common">Green bottle fly</name>
    <name type="synonym">Australian sheep blowfly</name>
    <dbReference type="NCBI Taxonomy" id="7375"/>
    <lineage>
        <taxon>Eukaryota</taxon>
        <taxon>Metazoa</taxon>
        <taxon>Ecdysozoa</taxon>
        <taxon>Arthropoda</taxon>
        <taxon>Hexapoda</taxon>
        <taxon>Insecta</taxon>
        <taxon>Pterygota</taxon>
        <taxon>Neoptera</taxon>
        <taxon>Endopterygota</taxon>
        <taxon>Diptera</taxon>
        <taxon>Brachycera</taxon>
        <taxon>Muscomorpha</taxon>
        <taxon>Oestroidea</taxon>
        <taxon>Calliphoridae</taxon>
        <taxon>Luciliinae</taxon>
        <taxon>Lucilia</taxon>
    </lineage>
</organism>
<feature type="compositionally biased region" description="Basic and acidic residues" evidence="1">
    <location>
        <begin position="1"/>
        <end position="34"/>
    </location>
</feature>
<keyword evidence="3" id="KW-1185">Reference proteome</keyword>
<feature type="compositionally biased region" description="Basic residues" evidence="1">
    <location>
        <begin position="44"/>
        <end position="68"/>
    </location>
</feature>
<accession>A0A0L0C484</accession>
<evidence type="ECO:0000313" key="3">
    <source>
        <dbReference type="Proteomes" id="UP000037069"/>
    </source>
</evidence>
<comment type="caution">
    <text evidence="2">The sequence shown here is derived from an EMBL/GenBank/DDBJ whole genome shotgun (WGS) entry which is preliminary data.</text>
</comment>
<name>A0A0L0C484_LUCCU</name>
<dbReference type="AlphaFoldDB" id="A0A0L0C484"/>
<dbReference type="EMBL" id="JRES01000932">
    <property type="protein sequence ID" value="KNC27168.1"/>
    <property type="molecule type" value="Genomic_DNA"/>
</dbReference>
<dbReference type="Proteomes" id="UP000037069">
    <property type="component" value="Unassembled WGS sequence"/>
</dbReference>
<reference evidence="2 3" key="1">
    <citation type="journal article" date="2015" name="Nat. Commun.">
        <title>Lucilia cuprina genome unlocks parasitic fly biology to underpin future interventions.</title>
        <authorList>
            <person name="Anstead C.A."/>
            <person name="Korhonen P.K."/>
            <person name="Young N.D."/>
            <person name="Hall R.S."/>
            <person name="Jex A.R."/>
            <person name="Murali S.C."/>
            <person name="Hughes D.S."/>
            <person name="Lee S.F."/>
            <person name="Perry T."/>
            <person name="Stroehlein A.J."/>
            <person name="Ansell B.R."/>
            <person name="Breugelmans B."/>
            <person name="Hofmann A."/>
            <person name="Qu J."/>
            <person name="Dugan S."/>
            <person name="Lee S.L."/>
            <person name="Chao H."/>
            <person name="Dinh H."/>
            <person name="Han Y."/>
            <person name="Doddapaneni H.V."/>
            <person name="Worley K.C."/>
            <person name="Muzny D.M."/>
            <person name="Ioannidis P."/>
            <person name="Waterhouse R.M."/>
            <person name="Zdobnov E.M."/>
            <person name="James P.J."/>
            <person name="Bagnall N.H."/>
            <person name="Kotze A.C."/>
            <person name="Gibbs R.A."/>
            <person name="Richards S."/>
            <person name="Batterham P."/>
            <person name="Gasser R.B."/>
        </authorList>
    </citation>
    <scope>NUCLEOTIDE SEQUENCE [LARGE SCALE GENOMIC DNA]</scope>
    <source>
        <strain evidence="2 3">LS</strain>
        <tissue evidence="2">Full body</tissue>
    </source>
</reference>
<protein>
    <submittedName>
        <fullName evidence="2">Uncharacterized protein</fullName>
    </submittedName>
</protein>
<sequence length="68" mass="8116">MSDKKIASRSNRLAEDKISSSDEELVKKPKKLLDSSDIPMEPGHRRRRGGRRRSRSRSRRRRSRSRRR</sequence>
<gene>
    <name evidence="2" type="ORF">FF38_13850</name>
</gene>
<evidence type="ECO:0000256" key="1">
    <source>
        <dbReference type="SAM" id="MobiDB-lite"/>
    </source>
</evidence>
<evidence type="ECO:0000313" key="2">
    <source>
        <dbReference type="EMBL" id="KNC27168.1"/>
    </source>
</evidence>
<proteinExistence type="predicted"/>